<sequence length="103" mass="11838">MYKIYFFVPETHVENVKNAMFANGAGQIGNYSCCAWQTIGEGQFMPLKSSNPFIGEQNKLEKVPEYKVEMLCSEQNIHEVIKALKTSHPYEEPAFEVVRLENF</sequence>
<name>A0A4P2VK74_FLUSA</name>
<dbReference type="OrthoDB" id="9795763at2"/>
<dbReference type="InterPro" id="IPR015867">
    <property type="entry name" value="N-reg_PII/ATP_PRibTrfase_C"/>
</dbReference>
<keyword evidence="2" id="KW-1185">Reference proteome</keyword>
<evidence type="ECO:0000313" key="2">
    <source>
        <dbReference type="Proteomes" id="UP000291236"/>
    </source>
</evidence>
<dbReference type="Proteomes" id="UP000291236">
    <property type="component" value="Chromosome"/>
</dbReference>
<dbReference type="EMBL" id="AP019368">
    <property type="protein sequence ID" value="BBH51629.1"/>
    <property type="molecule type" value="Genomic_DNA"/>
</dbReference>
<protein>
    <recommendedName>
        <fullName evidence="3">NGG1p interacting factor NIF3</fullName>
    </recommendedName>
</protein>
<dbReference type="Gene3D" id="3.30.70.120">
    <property type="match status" value="1"/>
</dbReference>
<dbReference type="SUPFAM" id="SSF102705">
    <property type="entry name" value="NIF3 (NGG1p interacting factor 3)-like"/>
    <property type="match status" value="1"/>
</dbReference>
<dbReference type="FunFam" id="3.30.70.120:FF:000006">
    <property type="entry name" value="GTP cyclohydrolase 1 type 2 homolog"/>
    <property type="match status" value="1"/>
</dbReference>
<dbReference type="InterPro" id="IPR036069">
    <property type="entry name" value="DUF34/NIF3_sf"/>
</dbReference>
<organism evidence="1 2">
    <name type="scientific">Fluviispira sanaruensis</name>
    <dbReference type="NCBI Taxonomy" id="2493639"/>
    <lineage>
        <taxon>Bacteria</taxon>
        <taxon>Pseudomonadati</taxon>
        <taxon>Bdellovibrionota</taxon>
        <taxon>Oligoflexia</taxon>
        <taxon>Silvanigrellales</taxon>
        <taxon>Silvanigrellaceae</taxon>
        <taxon>Fluviispira</taxon>
    </lineage>
</organism>
<dbReference type="RefSeq" id="WP_130605358.1">
    <property type="nucleotide sequence ID" value="NZ_AP019368.1"/>
</dbReference>
<reference evidence="1 2" key="1">
    <citation type="submission" date="2018-12" db="EMBL/GenBank/DDBJ databases">
        <title>Rubrispira sanarue gen. nov., sp., nov., a member of the order Silvanigrellales, isolated from a brackish lake in Hamamatsu Japan.</title>
        <authorList>
            <person name="Maejima Y."/>
            <person name="Iino T."/>
            <person name="Muraguchi Y."/>
            <person name="Fukuda K."/>
            <person name="Nojiri H."/>
            <person name="Ohkuma M."/>
            <person name="Moriuchi R."/>
            <person name="Dohra H."/>
            <person name="Kimbara K."/>
            <person name="Shintani M."/>
        </authorList>
    </citation>
    <scope>NUCLEOTIDE SEQUENCE [LARGE SCALE GENOMIC DNA]</scope>
    <source>
        <strain evidence="1 2">RF1110005</strain>
    </source>
</reference>
<dbReference type="PANTHER" id="PTHR41774">
    <property type="match status" value="1"/>
</dbReference>
<proteinExistence type="predicted"/>
<gene>
    <name evidence="1" type="ORF">JCM31447_00460</name>
</gene>
<accession>A0A4P2VK74</accession>
<evidence type="ECO:0000313" key="1">
    <source>
        <dbReference type="EMBL" id="BBH51629.1"/>
    </source>
</evidence>
<dbReference type="PANTHER" id="PTHR41774:SF1">
    <property type="entry name" value="NGG1P INTERACTING FACTOR NIF3"/>
    <property type="match status" value="1"/>
</dbReference>
<evidence type="ECO:0008006" key="3">
    <source>
        <dbReference type="Google" id="ProtNLM"/>
    </source>
</evidence>
<dbReference type="AlphaFoldDB" id="A0A4P2VK74"/>
<dbReference type="KEGG" id="sbf:JCM31447_00460"/>